<sequence>MTLNDAPVPAATSLASMNRLQLQAACVKLGLESTPENELLRKQLREHEGYMQSHAHSSSATITTTTSFTTTITATVETEQDSVAHLPAGDTDVAMEDVLEVKTEESVVADIKVESEQEEEEKQEQQQQEQDIAEEAEAQHEAMVVDELSIKQEAMDEDVQESLPFQDPMLVEVKTEKDETGVVIKQEKDTSSSSSTITIKQEKEEETIVTIKLEKVDDKSPGDDVKKEDSPVPIAQRRQLWEARAAAPSQQRSGLPLSKARINNQFTNVAARRANSTTTTPQVQKRRRTADGEDDMDVSMEDNSSPTPPSGTVRKLIGRFAGSSIDAPSSVGKRRKVDLPTPKSSPGPGSSIGGSSFPSIPKFKRVVKIPVSSTRSGSSLYAMGNSASRSGSGTVGAKRRAAPDSANITTDRTSPGTTPAISASTAGATPKKASKPVSAETINRLATPKKINTPASTAALPNVAPVPAPNFGASTSTAPSTATVTKARGPVLSTAARAAQRQKK</sequence>
<dbReference type="AlphaFoldDB" id="A0A9P6K0N6"/>
<feature type="compositionally biased region" description="Low complexity" evidence="1">
    <location>
        <begin position="344"/>
        <end position="361"/>
    </location>
</feature>
<accession>A0A9P6K0N6</accession>
<dbReference type="EMBL" id="JAAAXW010000168">
    <property type="protein sequence ID" value="KAF9541389.1"/>
    <property type="molecule type" value="Genomic_DNA"/>
</dbReference>
<keyword evidence="3" id="KW-1185">Reference proteome</keyword>
<feature type="compositionally biased region" description="Basic and acidic residues" evidence="1">
    <location>
        <begin position="212"/>
        <end position="230"/>
    </location>
</feature>
<feature type="compositionally biased region" description="Polar residues" evidence="1">
    <location>
        <begin position="268"/>
        <end position="283"/>
    </location>
</feature>
<feature type="region of interest" description="Disordered" evidence="1">
    <location>
        <begin position="268"/>
        <end position="463"/>
    </location>
</feature>
<name>A0A9P6K0N6_9FUNG</name>
<feature type="compositionally biased region" description="Low complexity" evidence="1">
    <location>
        <begin position="471"/>
        <end position="485"/>
    </location>
</feature>
<feature type="region of interest" description="Disordered" evidence="1">
    <location>
        <begin position="212"/>
        <end position="234"/>
    </location>
</feature>
<feature type="region of interest" description="Disordered" evidence="1">
    <location>
        <begin position="471"/>
        <end position="490"/>
    </location>
</feature>
<evidence type="ECO:0000313" key="2">
    <source>
        <dbReference type="EMBL" id="KAF9541389.1"/>
    </source>
</evidence>
<proteinExistence type="predicted"/>
<evidence type="ECO:0000313" key="3">
    <source>
        <dbReference type="Proteomes" id="UP000723463"/>
    </source>
</evidence>
<feature type="compositionally biased region" description="Polar residues" evidence="1">
    <location>
        <begin position="371"/>
        <end position="392"/>
    </location>
</feature>
<feature type="region of interest" description="Disordered" evidence="1">
    <location>
        <begin position="242"/>
        <end position="261"/>
    </location>
</feature>
<feature type="region of interest" description="Disordered" evidence="1">
    <location>
        <begin position="113"/>
        <end position="134"/>
    </location>
</feature>
<gene>
    <name evidence="2" type="ORF">EC957_003119</name>
</gene>
<reference evidence="2" key="1">
    <citation type="journal article" date="2020" name="Fungal Divers.">
        <title>Resolving the Mortierellaceae phylogeny through synthesis of multi-gene phylogenetics and phylogenomics.</title>
        <authorList>
            <person name="Vandepol N."/>
            <person name="Liber J."/>
            <person name="Desiro A."/>
            <person name="Na H."/>
            <person name="Kennedy M."/>
            <person name="Barry K."/>
            <person name="Grigoriev I.V."/>
            <person name="Miller A.N."/>
            <person name="O'Donnell K."/>
            <person name="Stajich J.E."/>
            <person name="Bonito G."/>
        </authorList>
    </citation>
    <scope>NUCLEOTIDE SEQUENCE</scope>
    <source>
        <strain evidence="2">NRRL 2591</strain>
    </source>
</reference>
<evidence type="ECO:0000256" key="1">
    <source>
        <dbReference type="SAM" id="MobiDB-lite"/>
    </source>
</evidence>
<comment type="caution">
    <text evidence="2">The sequence shown here is derived from an EMBL/GenBank/DDBJ whole genome shotgun (WGS) entry which is preliminary data.</text>
</comment>
<organism evidence="2 3">
    <name type="scientific">Mortierella hygrophila</name>
    <dbReference type="NCBI Taxonomy" id="979708"/>
    <lineage>
        <taxon>Eukaryota</taxon>
        <taxon>Fungi</taxon>
        <taxon>Fungi incertae sedis</taxon>
        <taxon>Mucoromycota</taxon>
        <taxon>Mortierellomycotina</taxon>
        <taxon>Mortierellomycetes</taxon>
        <taxon>Mortierellales</taxon>
        <taxon>Mortierellaceae</taxon>
        <taxon>Mortierella</taxon>
    </lineage>
</organism>
<protein>
    <submittedName>
        <fullName evidence="2">Uncharacterized protein</fullName>
    </submittedName>
</protein>
<dbReference type="Proteomes" id="UP000723463">
    <property type="component" value="Unassembled WGS sequence"/>
</dbReference>
<feature type="compositionally biased region" description="Polar residues" evidence="1">
    <location>
        <begin position="406"/>
        <end position="427"/>
    </location>
</feature>